<evidence type="ECO:0000313" key="2">
    <source>
        <dbReference type="EMBL" id="VAX36608.1"/>
    </source>
</evidence>
<evidence type="ECO:0000256" key="1">
    <source>
        <dbReference type="SAM" id="Phobius"/>
    </source>
</evidence>
<keyword evidence="1" id="KW-0812">Transmembrane</keyword>
<dbReference type="EMBL" id="UOGK01000071">
    <property type="protein sequence ID" value="VAX36608.1"/>
    <property type="molecule type" value="Genomic_DNA"/>
</dbReference>
<proteinExistence type="predicted"/>
<protein>
    <submittedName>
        <fullName evidence="2">Uncharacterized protein</fullName>
    </submittedName>
</protein>
<organism evidence="2">
    <name type="scientific">hydrothermal vent metagenome</name>
    <dbReference type="NCBI Taxonomy" id="652676"/>
    <lineage>
        <taxon>unclassified sequences</taxon>
        <taxon>metagenomes</taxon>
        <taxon>ecological metagenomes</taxon>
    </lineage>
</organism>
<feature type="transmembrane region" description="Helical" evidence="1">
    <location>
        <begin position="15"/>
        <end position="38"/>
    </location>
</feature>
<accession>A0A3B1DKT1</accession>
<keyword evidence="1" id="KW-1133">Transmembrane helix</keyword>
<name>A0A3B1DKT1_9ZZZZ</name>
<sequence>MENEPILTFLMNEDVFIPMLMAGVGVIAIVFGTLTGMVKAVARERTRREIAAYIAEGSLSPEQGEKLMKAGRDKA</sequence>
<gene>
    <name evidence="2" type="ORF">MNBD_PLANCTO03-789</name>
</gene>
<keyword evidence="1" id="KW-0472">Membrane</keyword>
<dbReference type="AlphaFoldDB" id="A0A3B1DKT1"/>
<reference evidence="2" key="1">
    <citation type="submission" date="2018-06" db="EMBL/GenBank/DDBJ databases">
        <authorList>
            <person name="Zhirakovskaya E."/>
        </authorList>
    </citation>
    <scope>NUCLEOTIDE SEQUENCE</scope>
</reference>